<keyword evidence="3" id="KW-1185">Reference proteome</keyword>
<evidence type="ECO:0000313" key="3">
    <source>
        <dbReference type="Proteomes" id="UP001634393"/>
    </source>
</evidence>
<accession>A0ABD3S8H7</accession>
<comment type="caution">
    <text evidence="2">The sequence shown here is derived from an EMBL/GenBank/DDBJ whole genome shotgun (WGS) entry which is preliminary data.</text>
</comment>
<name>A0ABD3S8H7_9LAMI</name>
<feature type="region of interest" description="Disordered" evidence="1">
    <location>
        <begin position="79"/>
        <end position="112"/>
    </location>
</feature>
<organism evidence="2 3">
    <name type="scientific">Penstemon smallii</name>
    <dbReference type="NCBI Taxonomy" id="265156"/>
    <lineage>
        <taxon>Eukaryota</taxon>
        <taxon>Viridiplantae</taxon>
        <taxon>Streptophyta</taxon>
        <taxon>Embryophyta</taxon>
        <taxon>Tracheophyta</taxon>
        <taxon>Spermatophyta</taxon>
        <taxon>Magnoliopsida</taxon>
        <taxon>eudicotyledons</taxon>
        <taxon>Gunneridae</taxon>
        <taxon>Pentapetalae</taxon>
        <taxon>asterids</taxon>
        <taxon>lamiids</taxon>
        <taxon>Lamiales</taxon>
        <taxon>Plantaginaceae</taxon>
        <taxon>Cheloneae</taxon>
        <taxon>Penstemon</taxon>
    </lineage>
</organism>
<dbReference type="EMBL" id="JBJXBP010000007">
    <property type="protein sequence ID" value="KAL3820819.1"/>
    <property type="molecule type" value="Genomic_DNA"/>
</dbReference>
<sequence>MTRNFVKIDSIQHYKQNNFNSPPTPFIFLLLMPILHLCLSRAFSHQKHEIKQIPKNIIKVETYLGTFVGIIHLEQVFPPGPAEEGPSTLAALPHQNSAHPSPSTPTWPAEID</sequence>
<protein>
    <submittedName>
        <fullName evidence="2">Uncharacterized protein</fullName>
    </submittedName>
</protein>
<reference evidence="2 3" key="1">
    <citation type="submission" date="2024-12" db="EMBL/GenBank/DDBJ databases">
        <title>The unique morphological basis and parallel evolutionary history of personate flowers in Penstemon.</title>
        <authorList>
            <person name="Depatie T.H."/>
            <person name="Wessinger C.A."/>
        </authorList>
    </citation>
    <scope>NUCLEOTIDE SEQUENCE [LARGE SCALE GENOMIC DNA]</scope>
    <source>
        <strain evidence="2">WTNN_2</strain>
        <tissue evidence="2">Leaf</tissue>
    </source>
</reference>
<dbReference type="Proteomes" id="UP001634393">
    <property type="component" value="Unassembled WGS sequence"/>
</dbReference>
<dbReference type="AlphaFoldDB" id="A0ABD3S8H7"/>
<gene>
    <name evidence="2" type="ORF">ACJIZ3_006724</name>
</gene>
<evidence type="ECO:0000256" key="1">
    <source>
        <dbReference type="SAM" id="MobiDB-lite"/>
    </source>
</evidence>
<feature type="compositionally biased region" description="Polar residues" evidence="1">
    <location>
        <begin position="94"/>
        <end position="106"/>
    </location>
</feature>
<evidence type="ECO:0000313" key="2">
    <source>
        <dbReference type="EMBL" id="KAL3820819.1"/>
    </source>
</evidence>
<proteinExistence type="predicted"/>